<evidence type="ECO:0000313" key="7">
    <source>
        <dbReference type="Proteomes" id="UP000092444"/>
    </source>
</evidence>
<dbReference type="FunFam" id="1.25.40.180:FF:000039">
    <property type="entry name" value="Uncharacterized protein, isoform B"/>
    <property type="match status" value="1"/>
</dbReference>
<evidence type="ECO:0000256" key="2">
    <source>
        <dbReference type="ARBA" id="ARBA00022490"/>
    </source>
</evidence>
<proteinExistence type="predicted"/>
<dbReference type="Pfam" id="PF02854">
    <property type="entry name" value="MIF4G"/>
    <property type="match status" value="1"/>
</dbReference>
<evidence type="ECO:0000259" key="5">
    <source>
        <dbReference type="SMART" id="SM00543"/>
    </source>
</evidence>
<organism evidence="6 7">
    <name type="scientific">Glossina morsitans morsitans</name>
    <name type="common">Savannah tsetse fly</name>
    <dbReference type="NCBI Taxonomy" id="37546"/>
    <lineage>
        <taxon>Eukaryota</taxon>
        <taxon>Metazoa</taxon>
        <taxon>Ecdysozoa</taxon>
        <taxon>Arthropoda</taxon>
        <taxon>Hexapoda</taxon>
        <taxon>Insecta</taxon>
        <taxon>Pterygota</taxon>
        <taxon>Neoptera</taxon>
        <taxon>Endopterygota</taxon>
        <taxon>Diptera</taxon>
        <taxon>Brachycera</taxon>
        <taxon>Muscomorpha</taxon>
        <taxon>Hippoboscoidea</taxon>
        <taxon>Glossinidae</taxon>
        <taxon>Glossina</taxon>
    </lineage>
</organism>
<dbReference type="InterPro" id="IPR003890">
    <property type="entry name" value="MIF4G-like_typ-3"/>
</dbReference>
<protein>
    <recommendedName>
        <fullName evidence="5">MIF4G domain-containing protein</fullName>
    </recommendedName>
</protein>
<evidence type="ECO:0000256" key="1">
    <source>
        <dbReference type="ARBA" id="ARBA00004496"/>
    </source>
</evidence>
<name>A0A1B0FGA5_GLOMM</name>
<evidence type="ECO:0000256" key="4">
    <source>
        <dbReference type="SAM" id="MobiDB-lite"/>
    </source>
</evidence>
<dbReference type="VEuPathDB" id="VectorBase:GMOY002790"/>
<dbReference type="STRING" id="37546.A0A1B0FGA5"/>
<reference evidence="6" key="1">
    <citation type="submission" date="2020-05" db="UniProtKB">
        <authorList>
            <consortium name="EnsemblMetazoa"/>
        </authorList>
    </citation>
    <scope>IDENTIFICATION</scope>
    <source>
        <strain evidence="6">Yale</strain>
    </source>
</reference>
<dbReference type="Proteomes" id="UP000092444">
    <property type="component" value="Unassembled WGS sequence"/>
</dbReference>
<dbReference type="EnsemblMetazoa" id="GMOY002790-RA">
    <property type="protein sequence ID" value="GMOY002790-PA"/>
    <property type="gene ID" value="GMOY002790"/>
</dbReference>
<dbReference type="AlphaFoldDB" id="A0A1B0FGA5"/>
<dbReference type="SMART" id="SM00543">
    <property type="entry name" value="MIF4G"/>
    <property type="match status" value="1"/>
</dbReference>
<dbReference type="PhylomeDB" id="A0A1B0FGA5"/>
<dbReference type="GO" id="GO:0006446">
    <property type="term" value="P:regulation of translational initiation"/>
    <property type="evidence" value="ECO:0007669"/>
    <property type="project" value="TreeGrafter"/>
</dbReference>
<feature type="compositionally biased region" description="Basic and acidic residues" evidence="4">
    <location>
        <begin position="15"/>
        <end position="26"/>
    </location>
</feature>
<keyword evidence="3" id="KW-0810">Translation regulation</keyword>
<dbReference type="PANTHER" id="PTHR23254">
    <property type="entry name" value="EIF4G DOMAIN PROTEIN"/>
    <property type="match status" value="1"/>
</dbReference>
<feature type="region of interest" description="Disordered" evidence="4">
    <location>
        <begin position="1"/>
        <end position="31"/>
    </location>
</feature>
<dbReference type="GO" id="GO:0005829">
    <property type="term" value="C:cytosol"/>
    <property type="evidence" value="ECO:0007669"/>
    <property type="project" value="TreeGrafter"/>
</dbReference>
<evidence type="ECO:0000313" key="6">
    <source>
        <dbReference type="EnsemblMetazoa" id="GMOY002790-PA"/>
    </source>
</evidence>
<dbReference type="InterPro" id="IPR051367">
    <property type="entry name" value="mRNA_TranslReg/HistoneTransl"/>
</dbReference>
<evidence type="ECO:0000256" key="3">
    <source>
        <dbReference type="ARBA" id="ARBA00022845"/>
    </source>
</evidence>
<dbReference type="GO" id="GO:0003723">
    <property type="term" value="F:RNA binding"/>
    <property type="evidence" value="ECO:0007669"/>
    <property type="project" value="InterPro"/>
</dbReference>
<accession>A0A1B0FGA5</accession>
<sequence>MAEKVEQAEQSLHINHNEGRKVRKSPEYQAQQQPLVVPASITRERSFVRTSNQQNLNKRRSLAFNLQTNVNPSGQVRGKPTMDIYRPPNVRNENLNKLNVHAQEFTYPLVASTRSTPTNDIYNNRSSMVFPNNSSAALQSMQYVAATNAMVNRRQAGLSIGSMPISSMNVKHHHRPILVTHSHPMQMNPMSGGMVQQVPLLNSPSGGNVLHQASNTNRVKFAPEPQKMHNKSHLNMMHIVHMNNALNQNYQQQQQLNAMNQYIMATNNQQINQNGPIESHAAMSVTPLQRSKSLSSADALTRGIAGLGLGLGNEITDIGQFTPEVQALVDAALEDPNKLNSRSLMELSSHFIKRAVEGRRYALPIARICLNIIAKEHKETFLEAILNTCRQWYQEREKLLFLIQGMKSPSRARFTAFMAFLTEMFCQLKRRQLQLRTQCEGAPPPLVLLTLLSKCCEDCVKPPVRSLSEIECLFYVLTCIGQDMEMQLPQQLELLLSMIRDAFLNASDSAPAIRRTLLQLIELQASHWQLPGNTVLYYYPSAK</sequence>
<keyword evidence="7" id="KW-1185">Reference proteome</keyword>
<dbReference type="Gene3D" id="1.25.40.180">
    <property type="match status" value="1"/>
</dbReference>
<dbReference type="PANTHER" id="PTHR23254:SF16">
    <property type="entry name" value="CBP80_20-DEPENDENT TRANSLATION INITIATION FACTOR"/>
    <property type="match status" value="1"/>
</dbReference>
<feature type="domain" description="MIF4G" evidence="5">
    <location>
        <begin position="305"/>
        <end position="527"/>
    </location>
</feature>
<dbReference type="EMBL" id="CCAG010000709">
    <property type="status" value="NOT_ANNOTATED_CDS"/>
    <property type="molecule type" value="Genomic_DNA"/>
</dbReference>
<dbReference type="InterPro" id="IPR016024">
    <property type="entry name" value="ARM-type_fold"/>
</dbReference>
<dbReference type="GO" id="GO:0008494">
    <property type="term" value="F:translation activator activity"/>
    <property type="evidence" value="ECO:0007669"/>
    <property type="project" value="TreeGrafter"/>
</dbReference>
<comment type="subcellular location">
    <subcellularLocation>
        <location evidence="1">Cytoplasm</location>
    </subcellularLocation>
</comment>
<keyword evidence="2" id="KW-0963">Cytoplasm</keyword>
<dbReference type="SUPFAM" id="SSF48371">
    <property type="entry name" value="ARM repeat"/>
    <property type="match status" value="1"/>
</dbReference>